<dbReference type="GO" id="GO:0034272">
    <property type="term" value="C:phosphatidylinositol 3-kinase complex, class III, type II"/>
    <property type="evidence" value="ECO:0007669"/>
    <property type="project" value="TreeGrafter"/>
</dbReference>
<dbReference type="SUPFAM" id="SSF56112">
    <property type="entry name" value="Protein kinase-like (PK-like)"/>
    <property type="match status" value="1"/>
</dbReference>
<dbReference type="PROSITE" id="PS50290">
    <property type="entry name" value="PI3_4_KINASE_3"/>
    <property type="match status" value="1"/>
</dbReference>
<feature type="compositionally biased region" description="Low complexity" evidence="8">
    <location>
        <begin position="54"/>
        <end position="65"/>
    </location>
</feature>
<evidence type="ECO:0000313" key="13">
    <source>
        <dbReference type="Proteomes" id="UP001146120"/>
    </source>
</evidence>
<evidence type="ECO:0000259" key="11">
    <source>
        <dbReference type="PROSITE" id="PS51547"/>
    </source>
</evidence>
<keyword evidence="2 6" id="KW-0808">Transferase</keyword>
<reference evidence="12" key="2">
    <citation type="journal article" date="2023" name="Microbiol Resour">
        <title>Decontamination and Annotation of the Draft Genome Sequence of the Oomycete Lagenidium giganteum ARSEF 373.</title>
        <authorList>
            <person name="Morgan W.R."/>
            <person name="Tartar A."/>
        </authorList>
    </citation>
    <scope>NUCLEOTIDE SEQUENCE</scope>
    <source>
        <strain evidence="12">ARSEF 373</strain>
    </source>
</reference>
<dbReference type="InterPro" id="IPR002420">
    <property type="entry name" value="PI3K-type_C2_dom"/>
</dbReference>
<dbReference type="Gene3D" id="1.25.40.70">
    <property type="entry name" value="Phosphatidylinositol 3-kinase, accessory domain (PIK)"/>
    <property type="match status" value="1"/>
</dbReference>
<dbReference type="GO" id="GO:0005777">
    <property type="term" value="C:peroxisome"/>
    <property type="evidence" value="ECO:0007669"/>
    <property type="project" value="TreeGrafter"/>
</dbReference>
<feature type="domain" description="C2 PI3K-type" evidence="11">
    <location>
        <begin position="86"/>
        <end position="237"/>
    </location>
</feature>
<dbReference type="InterPro" id="IPR036940">
    <property type="entry name" value="PI3/4_kinase_cat_sf"/>
</dbReference>
<dbReference type="GO" id="GO:0016303">
    <property type="term" value="F:1-phosphatidylinositol-3-kinase activity"/>
    <property type="evidence" value="ECO:0007669"/>
    <property type="project" value="UniProtKB-EC"/>
</dbReference>
<dbReference type="PANTHER" id="PTHR10048:SF7">
    <property type="entry name" value="PHOSPHATIDYLINOSITOL 3-KINASE CATALYTIC SUBUNIT TYPE 3"/>
    <property type="match status" value="1"/>
</dbReference>
<dbReference type="SMART" id="SM00146">
    <property type="entry name" value="PI3Kc"/>
    <property type="match status" value="1"/>
</dbReference>
<dbReference type="GO" id="GO:0000045">
    <property type="term" value="P:autophagosome assembly"/>
    <property type="evidence" value="ECO:0007669"/>
    <property type="project" value="TreeGrafter"/>
</dbReference>
<comment type="caution">
    <text evidence="12">The sequence shown here is derived from an EMBL/GenBank/DDBJ whole genome shotgun (WGS) entry which is preliminary data.</text>
</comment>
<dbReference type="CDD" id="cd08397">
    <property type="entry name" value="C2_PI3K_class_III"/>
    <property type="match status" value="1"/>
</dbReference>
<organism evidence="12 13">
    <name type="scientific">Lagenidium giganteum</name>
    <dbReference type="NCBI Taxonomy" id="4803"/>
    <lineage>
        <taxon>Eukaryota</taxon>
        <taxon>Sar</taxon>
        <taxon>Stramenopiles</taxon>
        <taxon>Oomycota</taxon>
        <taxon>Peronosporomycetes</taxon>
        <taxon>Pythiales</taxon>
        <taxon>Pythiaceae</taxon>
    </lineage>
</organism>
<dbReference type="Pfam" id="PF00454">
    <property type="entry name" value="PI3_PI4_kinase"/>
    <property type="match status" value="1"/>
</dbReference>
<dbReference type="GO" id="GO:0034271">
    <property type="term" value="C:phosphatidylinositol 3-kinase complex, class III, type I"/>
    <property type="evidence" value="ECO:0007669"/>
    <property type="project" value="TreeGrafter"/>
</dbReference>
<evidence type="ECO:0000256" key="8">
    <source>
        <dbReference type="SAM" id="MobiDB-lite"/>
    </source>
</evidence>
<dbReference type="PROSITE" id="PS51547">
    <property type="entry name" value="C2_PI3K"/>
    <property type="match status" value="1"/>
</dbReference>
<dbReference type="PROSITE" id="PS51545">
    <property type="entry name" value="PIK_HELICAL"/>
    <property type="match status" value="1"/>
</dbReference>
<dbReference type="Pfam" id="PF00613">
    <property type="entry name" value="PI3Ka"/>
    <property type="match status" value="1"/>
</dbReference>
<dbReference type="InterPro" id="IPR018936">
    <property type="entry name" value="PI3/4_kinase_CS"/>
</dbReference>
<evidence type="ECO:0000256" key="4">
    <source>
        <dbReference type="ARBA" id="ARBA00022777"/>
    </source>
</evidence>
<dbReference type="Pfam" id="PF00792">
    <property type="entry name" value="PI3K_C2"/>
    <property type="match status" value="1"/>
</dbReference>
<evidence type="ECO:0000313" key="12">
    <source>
        <dbReference type="EMBL" id="DBA04605.1"/>
    </source>
</evidence>
<dbReference type="PANTHER" id="PTHR10048">
    <property type="entry name" value="PHOSPHATIDYLINOSITOL KINASE"/>
    <property type="match status" value="1"/>
</dbReference>
<dbReference type="CDD" id="cd00870">
    <property type="entry name" value="PI3Ka_III"/>
    <property type="match status" value="1"/>
</dbReference>
<accession>A0AAV2ZFK8</accession>
<keyword evidence="3 6" id="KW-0547">Nucleotide-binding</keyword>
<keyword evidence="5 6" id="KW-0067">ATP-binding</keyword>
<dbReference type="EC" id="2.7.1.137" evidence="1"/>
<evidence type="ECO:0000256" key="5">
    <source>
        <dbReference type="ARBA" id="ARBA00022840"/>
    </source>
</evidence>
<dbReference type="InterPro" id="IPR015433">
    <property type="entry name" value="PI3/4_kinase"/>
</dbReference>
<dbReference type="Proteomes" id="UP001146120">
    <property type="component" value="Unassembled WGS sequence"/>
</dbReference>
<dbReference type="PROSITE" id="PS00916">
    <property type="entry name" value="PI3_4_KINASE_2"/>
    <property type="match status" value="1"/>
</dbReference>
<evidence type="ECO:0000256" key="3">
    <source>
        <dbReference type="ARBA" id="ARBA00022741"/>
    </source>
</evidence>
<dbReference type="AlphaFoldDB" id="A0AAV2ZFK8"/>
<protein>
    <recommendedName>
        <fullName evidence="1">phosphatidylinositol 3-kinase</fullName>
        <ecNumber evidence="1">2.7.1.137</ecNumber>
    </recommendedName>
</protein>
<dbReference type="SUPFAM" id="SSF49562">
    <property type="entry name" value="C2 domain (Calcium/lipid-binding domain, CaLB)"/>
    <property type="match status" value="1"/>
</dbReference>
<dbReference type="InterPro" id="IPR016024">
    <property type="entry name" value="ARM-type_fold"/>
</dbReference>
<comment type="similarity">
    <text evidence="6 7">Belongs to the PI3/PI4-kinase family.</text>
</comment>
<dbReference type="EMBL" id="DAKRPA010000006">
    <property type="protein sequence ID" value="DBA04605.1"/>
    <property type="molecule type" value="Genomic_DNA"/>
</dbReference>
<dbReference type="GO" id="GO:0006897">
    <property type="term" value="P:endocytosis"/>
    <property type="evidence" value="ECO:0007669"/>
    <property type="project" value="TreeGrafter"/>
</dbReference>
<dbReference type="GO" id="GO:0000407">
    <property type="term" value="C:phagophore assembly site"/>
    <property type="evidence" value="ECO:0007669"/>
    <property type="project" value="TreeGrafter"/>
</dbReference>
<evidence type="ECO:0000256" key="6">
    <source>
        <dbReference type="PIRNR" id="PIRNR000587"/>
    </source>
</evidence>
<dbReference type="PROSITE" id="PS00915">
    <property type="entry name" value="PI3_4_KINASE_1"/>
    <property type="match status" value="1"/>
</dbReference>
<dbReference type="InterPro" id="IPR000403">
    <property type="entry name" value="PI3/4_kinase_cat_dom"/>
</dbReference>
<dbReference type="SUPFAM" id="SSF48371">
    <property type="entry name" value="ARM repeat"/>
    <property type="match status" value="1"/>
</dbReference>
<dbReference type="FunFam" id="1.10.1070.11:FF:000014">
    <property type="entry name" value="Phosphatidylinositol 3-kinase, root isoform"/>
    <property type="match status" value="1"/>
</dbReference>
<name>A0AAV2ZFK8_9STRA</name>
<dbReference type="InterPro" id="IPR008290">
    <property type="entry name" value="PI3K_Vps34"/>
</dbReference>
<dbReference type="PIRSF" id="PIRSF000587">
    <property type="entry name" value="PI3K_Vps34"/>
    <property type="match status" value="1"/>
</dbReference>
<evidence type="ECO:0000259" key="9">
    <source>
        <dbReference type="PROSITE" id="PS50290"/>
    </source>
</evidence>
<evidence type="ECO:0000259" key="10">
    <source>
        <dbReference type="PROSITE" id="PS51545"/>
    </source>
</evidence>
<keyword evidence="13" id="KW-1185">Reference proteome</keyword>
<dbReference type="InterPro" id="IPR011009">
    <property type="entry name" value="Kinase-like_dom_sf"/>
</dbReference>
<gene>
    <name evidence="12" type="ORF">N0F65_012188</name>
</gene>
<evidence type="ECO:0000256" key="1">
    <source>
        <dbReference type="ARBA" id="ARBA00012073"/>
    </source>
</evidence>
<sequence>MMMMMPKLKEYRYYLSSGVGTSIRIKISLVELAPTCGLSMDNAADPALRAAQERLQAAEAAAQAPRPGPDATTQPHWESTAQELHAFKCLRLEQFSGTPSEVRNSGMNEIFLTAQIYSDGLPLHPMVISSKNPTKSSESSIYWNEWLSFPVKYRDLSRNSLLAVTIWGVGWVPLGGTTISFFTRQGVLRDGIQCLRIWQNVEADPSANTTTPSEVSDEWAKQECFRLDKLREKYERKEIPRNEWMDGVTDRRIARIRRGSEPPGKKDSMSPFCSYREDALLWVEMPFFGYPVIYEEEPYSYRHAASAYGNELAAKRQPMPNGGLSPSNSSTTGGFVDTNLMGATSEYSGPPSTASHNAAVADGTSLISVWDPDLNEENPAERKYRKLARDILRGSIDPNLKPSRDEKARIEVLLSKPTDNLKNAEKDLLWKFRYTLTDNKKAVVKFLLSVDWNDETEVKQATELLHQWCEIDIADALKLLGREKEFKHDIVRNFAVSTLAKAKNEELLDFLLQLVQALRYEKLSAPAGARLNDDTGSVDGNVPTGENLGPLARFLIARSSTHFHMANYFFWYLKVEAGDISNDSEIFRVVLNQMMDEMKVDPEKKPIYDMLMAQKDFMERLLTCHSKAREEKGKKDAKEEKLRQYLKQTAWPKNMVIRLPLDPSIHLSGMVASSAKMFKSAMYPAVVQFQTVLAQPEGAYHGGVVDHTEASASHGNPSTASESALLRESLSTRMIQLLNREKEGPSYRVMVKNGDDLRQDQLIMQMFILMDRLLKKVNLDLKLTPYRILATGATDGLMEFVQDSVPVSYVVAQFESPQVLSFLRKHNPDPSGDYGVAPDAMSTYIKSVAGYCVLTYLLGIGDRHLDNLMMKTQGHLFHIDFGFIFGADPKPYPPPFKLTKEMVEGMGGPESEHYLKFKTYCCQAYNWLRKSADLILNLLSLMADAGIEELSNDPETTLQKVQEKFRLDLTDEQAEQFFLGLINDSVTALFPVLMEYIHKMATKLR</sequence>
<evidence type="ECO:0000256" key="2">
    <source>
        <dbReference type="ARBA" id="ARBA00022679"/>
    </source>
</evidence>
<dbReference type="GO" id="GO:0005524">
    <property type="term" value="F:ATP binding"/>
    <property type="evidence" value="ECO:0007669"/>
    <property type="project" value="UniProtKB-UniRule"/>
</dbReference>
<dbReference type="Gene3D" id="2.60.40.150">
    <property type="entry name" value="C2 domain"/>
    <property type="match status" value="1"/>
</dbReference>
<dbReference type="InterPro" id="IPR057756">
    <property type="entry name" value="PI3-kinase_type3/VPS34_cat"/>
</dbReference>
<dbReference type="Gene3D" id="1.10.1070.11">
    <property type="entry name" value="Phosphatidylinositol 3-/4-kinase, catalytic domain"/>
    <property type="match status" value="1"/>
</dbReference>
<keyword evidence="4 6" id="KW-0418">Kinase</keyword>
<dbReference type="InterPro" id="IPR042236">
    <property type="entry name" value="PI3K_accessory_sf"/>
</dbReference>
<dbReference type="GO" id="GO:0005768">
    <property type="term" value="C:endosome"/>
    <property type="evidence" value="ECO:0007669"/>
    <property type="project" value="TreeGrafter"/>
</dbReference>
<dbReference type="SMART" id="SM00145">
    <property type="entry name" value="PI3Ka"/>
    <property type="match status" value="1"/>
</dbReference>
<dbReference type="SMART" id="SM00142">
    <property type="entry name" value="PI3K_C2"/>
    <property type="match status" value="1"/>
</dbReference>
<dbReference type="InterPro" id="IPR001263">
    <property type="entry name" value="PI3K_accessory_dom"/>
</dbReference>
<reference evidence="12" key="1">
    <citation type="submission" date="2022-11" db="EMBL/GenBank/DDBJ databases">
        <authorList>
            <person name="Morgan W.R."/>
            <person name="Tartar A."/>
        </authorList>
    </citation>
    <scope>NUCLEOTIDE SEQUENCE</scope>
    <source>
        <strain evidence="12">ARSEF 373</strain>
    </source>
</reference>
<dbReference type="InterPro" id="IPR035892">
    <property type="entry name" value="C2_domain_sf"/>
</dbReference>
<evidence type="ECO:0000256" key="7">
    <source>
        <dbReference type="PROSITE-ProRule" id="PRU00880"/>
    </source>
</evidence>
<dbReference type="Gene3D" id="3.30.1010.10">
    <property type="entry name" value="Phosphatidylinositol 3-kinase Catalytic Subunit, Chain A, domain 4"/>
    <property type="match status" value="1"/>
</dbReference>
<dbReference type="CDD" id="cd00896">
    <property type="entry name" value="PI3Kc_III"/>
    <property type="match status" value="1"/>
</dbReference>
<dbReference type="GO" id="GO:0048015">
    <property type="term" value="P:phosphatidylinositol-mediated signaling"/>
    <property type="evidence" value="ECO:0007669"/>
    <property type="project" value="TreeGrafter"/>
</dbReference>
<feature type="domain" description="PI3K/PI4K catalytic" evidence="9">
    <location>
        <begin position="719"/>
        <end position="990"/>
    </location>
</feature>
<proteinExistence type="inferred from homology"/>
<feature type="region of interest" description="Disordered" evidence="8">
    <location>
        <begin position="54"/>
        <end position="76"/>
    </location>
</feature>
<feature type="domain" description="PIK helical" evidence="10">
    <location>
        <begin position="395"/>
        <end position="597"/>
    </location>
</feature>